<comment type="similarity">
    <text evidence="2 6">Belongs to the ABC-3 integral membrane protein family.</text>
</comment>
<dbReference type="AlphaFoldDB" id="A0A1S1Q0X1"/>
<sequence length="307" mass="30116">MALLDSLGDGYTRRALLEVLIVGTLCGAVGVHVVLRRLSFLTMAMTHATFPGVVIASLIGMNLVLGAGLFGVLLVSAVALLTGTPGHSAGTGPGGAGPGGAGRAGTGGRDVSTVTGVVLSGGFALGVALMSARDGSNRDLSAFLVGSVLTVQESDLVVSGVTAVVVLAALVALRKELLLGAFDPTALTAAGYPSRWLGLVLLLLVEAAVVTSLPAVGTIMAVALVVGPAATARLWCSRTSTMTAVSIAVAVVCGVVGLAVSEQWDVAAGGAIVLTLATALVLSLALAPRGGLSGAPAARIAAATHRG</sequence>
<dbReference type="PANTHER" id="PTHR30477:SF13">
    <property type="entry name" value="IRON TRANSPORT SYSTEM MEMBRANE PROTEIN HI_0360-RELATED"/>
    <property type="match status" value="1"/>
</dbReference>
<evidence type="ECO:0000256" key="7">
    <source>
        <dbReference type="SAM" id="Phobius"/>
    </source>
</evidence>
<evidence type="ECO:0000256" key="1">
    <source>
        <dbReference type="ARBA" id="ARBA00004141"/>
    </source>
</evidence>
<proteinExistence type="inferred from homology"/>
<gene>
    <name evidence="8" type="ORF">BBK14_04845</name>
</gene>
<dbReference type="GO" id="GO:0055085">
    <property type="term" value="P:transmembrane transport"/>
    <property type="evidence" value="ECO:0007669"/>
    <property type="project" value="InterPro"/>
</dbReference>
<evidence type="ECO:0000256" key="2">
    <source>
        <dbReference type="ARBA" id="ARBA00008034"/>
    </source>
</evidence>
<feature type="transmembrane region" description="Helical" evidence="7">
    <location>
        <begin position="239"/>
        <end position="260"/>
    </location>
</feature>
<evidence type="ECO:0000313" key="8">
    <source>
        <dbReference type="EMBL" id="OHV27209.1"/>
    </source>
</evidence>
<evidence type="ECO:0000256" key="6">
    <source>
        <dbReference type="RuleBase" id="RU003943"/>
    </source>
</evidence>
<dbReference type="GO" id="GO:0043190">
    <property type="term" value="C:ATP-binding cassette (ABC) transporter complex"/>
    <property type="evidence" value="ECO:0007669"/>
    <property type="project" value="InterPro"/>
</dbReference>
<keyword evidence="3 6" id="KW-0812">Transmembrane</keyword>
<comment type="caution">
    <text evidence="8">The sequence shown here is derived from an EMBL/GenBank/DDBJ whole genome shotgun (WGS) entry which is preliminary data.</text>
</comment>
<evidence type="ECO:0000313" key="9">
    <source>
        <dbReference type="Proteomes" id="UP000179769"/>
    </source>
</evidence>
<dbReference type="Proteomes" id="UP000179769">
    <property type="component" value="Unassembled WGS sequence"/>
</dbReference>
<keyword evidence="9" id="KW-1185">Reference proteome</keyword>
<evidence type="ECO:0000256" key="3">
    <source>
        <dbReference type="ARBA" id="ARBA00022692"/>
    </source>
</evidence>
<feature type="transmembrane region" description="Helical" evidence="7">
    <location>
        <begin position="111"/>
        <end position="130"/>
    </location>
</feature>
<dbReference type="RefSeq" id="WP_071064957.1">
    <property type="nucleotide sequence ID" value="NZ_MAXA01000224.1"/>
</dbReference>
<dbReference type="OrthoDB" id="1016457at2"/>
<dbReference type="Gene3D" id="1.10.3470.10">
    <property type="entry name" value="ABC transporter involved in vitamin B12 uptake, BtuC"/>
    <property type="match status" value="1"/>
</dbReference>
<protein>
    <submittedName>
        <fullName evidence="8">Manganese ABC transporter permease</fullName>
    </submittedName>
</protein>
<evidence type="ECO:0000256" key="4">
    <source>
        <dbReference type="ARBA" id="ARBA00022989"/>
    </source>
</evidence>
<feature type="transmembrane region" description="Helical" evidence="7">
    <location>
        <begin position="266"/>
        <end position="287"/>
    </location>
</feature>
<keyword evidence="5 7" id="KW-0472">Membrane</keyword>
<reference evidence="9" key="1">
    <citation type="submission" date="2016-07" db="EMBL/GenBank/DDBJ databases">
        <title>Frankia sp. NRRL B-16219 Genome sequencing.</title>
        <authorList>
            <person name="Ghodhbane-Gtari F."/>
            <person name="Swanson E."/>
            <person name="Gueddou A."/>
            <person name="Louati M."/>
            <person name="Nouioui I."/>
            <person name="Hezbri K."/>
            <person name="Abebe-Akele F."/>
            <person name="Simpson S."/>
            <person name="Morris K."/>
            <person name="Thomas K."/>
            <person name="Gtari M."/>
            <person name="Tisa L.S."/>
        </authorList>
    </citation>
    <scope>NUCLEOTIDE SEQUENCE [LARGE SCALE GENOMIC DNA]</scope>
    <source>
        <strain evidence="9">NRRL B-16219</strain>
    </source>
</reference>
<comment type="subcellular location">
    <subcellularLocation>
        <location evidence="6">Cell membrane</location>
        <topology evidence="6">Multi-pass membrane protein</topology>
    </subcellularLocation>
    <subcellularLocation>
        <location evidence="1">Membrane</location>
        <topology evidence="1">Multi-pass membrane protein</topology>
    </subcellularLocation>
</comment>
<accession>A0A1S1Q0X1</accession>
<organism evidence="8 9">
    <name type="scientific">Parafrankia soli</name>
    <dbReference type="NCBI Taxonomy" id="2599596"/>
    <lineage>
        <taxon>Bacteria</taxon>
        <taxon>Bacillati</taxon>
        <taxon>Actinomycetota</taxon>
        <taxon>Actinomycetes</taxon>
        <taxon>Frankiales</taxon>
        <taxon>Frankiaceae</taxon>
        <taxon>Parafrankia</taxon>
    </lineage>
</organism>
<dbReference type="InterPro" id="IPR001626">
    <property type="entry name" value="ABC_TroCD"/>
</dbReference>
<feature type="transmembrane region" description="Helical" evidence="7">
    <location>
        <begin position="15"/>
        <end position="35"/>
    </location>
</feature>
<evidence type="ECO:0000256" key="5">
    <source>
        <dbReference type="ARBA" id="ARBA00023136"/>
    </source>
</evidence>
<dbReference type="PANTHER" id="PTHR30477">
    <property type="entry name" value="ABC-TRANSPORTER METAL-BINDING PROTEIN"/>
    <property type="match status" value="1"/>
</dbReference>
<dbReference type="InterPro" id="IPR037294">
    <property type="entry name" value="ABC_BtuC-like"/>
</dbReference>
<dbReference type="SUPFAM" id="SSF81345">
    <property type="entry name" value="ABC transporter involved in vitamin B12 uptake, BtuC"/>
    <property type="match status" value="1"/>
</dbReference>
<dbReference type="EMBL" id="MAXA01000224">
    <property type="protein sequence ID" value="OHV27209.1"/>
    <property type="molecule type" value="Genomic_DNA"/>
</dbReference>
<feature type="transmembrane region" description="Helical" evidence="7">
    <location>
        <begin position="55"/>
        <end position="81"/>
    </location>
</feature>
<feature type="transmembrane region" description="Helical" evidence="7">
    <location>
        <begin position="196"/>
        <end position="227"/>
    </location>
</feature>
<dbReference type="Pfam" id="PF00950">
    <property type="entry name" value="ABC-3"/>
    <property type="match status" value="2"/>
</dbReference>
<feature type="transmembrane region" description="Helical" evidence="7">
    <location>
        <begin position="142"/>
        <end position="173"/>
    </location>
</feature>
<name>A0A1S1Q0X1_9ACTN</name>
<keyword evidence="6" id="KW-0813">Transport</keyword>
<keyword evidence="4 7" id="KW-1133">Transmembrane helix</keyword>